<accession>A0A6G0X638</accession>
<dbReference type="AlphaFoldDB" id="A0A6G0X638"/>
<name>A0A6G0X638_9STRA</name>
<keyword evidence="1" id="KW-1133">Transmembrane helix</keyword>
<evidence type="ECO:0000313" key="2">
    <source>
        <dbReference type="EMBL" id="KAF0735441.1"/>
    </source>
</evidence>
<organism evidence="2 3">
    <name type="scientific">Aphanomyces euteiches</name>
    <dbReference type="NCBI Taxonomy" id="100861"/>
    <lineage>
        <taxon>Eukaryota</taxon>
        <taxon>Sar</taxon>
        <taxon>Stramenopiles</taxon>
        <taxon>Oomycota</taxon>
        <taxon>Saprolegniomycetes</taxon>
        <taxon>Saprolegniales</taxon>
        <taxon>Verrucalvaceae</taxon>
        <taxon>Aphanomyces</taxon>
    </lineage>
</organism>
<keyword evidence="3" id="KW-1185">Reference proteome</keyword>
<sequence length="95" mass="10701">MSTLDVVSKASAFATCKNLPASHALILLHLVHRSRRQNVSKISKEDHKEWSSLYRFFTRAFHVGVIFFSAFQYQVDGSSLKSSVSHSCPQLCTLD</sequence>
<evidence type="ECO:0000256" key="1">
    <source>
        <dbReference type="SAM" id="Phobius"/>
    </source>
</evidence>
<feature type="transmembrane region" description="Helical" evidence="1">
    <location>
        <begin position="52"/>
        <end position="73"/>
    </location>
</feature>
<comment type="caution">
    <text evidence="2">The sequence shown here is derived from an EMBL/GenBank/DDBJ whole genome shotgun (WGS) entry which is preliminary data.</text>
</comment>
<reference evidence="2 3" key="1">
    <citation type="submission" date="2019-07" db="EMBL/GenBank/DDBJ databases">
        <title>Genomics analysis of Aphanomyces spp. identifies a new class of oomycete effector associated with host adaptation.</title>
        <authorList>
            <person name="Gaulin E."/>
        </authorList>
    </citation>
    <scope>NUCLEOTIDE SEQUENCE [LARGE SCALE GENOMIC DNA]</scope>
    <source>
        <strain evidence="2 3">ATCC 201684</strain>
    </source>
</reference>
<proteinExistence type="predicted"/>
<evidence type="ECO:0000313" key="3">
    <source>
        <dbReference type="Proteomes" id="UP000481153"/>
    </source>
</evidence>
<keyword evidence="1" id="KW-0472">Membrane</keyword>
<protein>
    <submittedName>
        <fullName evidence="2">Uncharacterized protein</fullName>
    </submittedName>
</protein>
<feature type="transmembrane region" description="Helical" evidence="1">
    <location>
        <begin position="12"/>
        <end position="31"/>
    </location>
</feature>
<dbReference type="EMBL" id="VJMJ01000098">
    <property type="protein sequence ID" value="KAF0735441.1"/>
    <property type="molecule type" value="Genomic_DNA"/>
</dbReference>
<gene>
    <name evidence="2" type="ORF">Ae201684_008127</name>
</gene>
<keyword evidence="1" id="KW-0812">Transmembrane</keyword>
<dbReference type="Proteomes" id="UP000481153">
    <property type="component" value="Unassembled WGS sequence"/>
</dbReference>